<reference evidence="3" key="2">
    <citation type="submission" date="2017-05" db="EMBL/GenBank/DDBJ databases">
        <authorList>
            <consortium name="The Broad Institute Genomics Platform"/>
            <consortium name="The Broad Institute Genomic Center for Infectious Diseases"/>
            <person name="Earl A."/>
            <person name="Manson A."/>
            <person name="Schwartman J."/>
            <person name="Gilmore M."/>
            <person name="Abouelleil A."/>
            <person name="Cao P."/>
            <person name="Chapman S."/>
            <person name="Cusick C."/>
            <person name="Shea T."/>
            <person name="Young S."/>
            <person name="Neafsey D."/>
            <person name="Nusbaum C."/>
            <person name="Birren B."/>
        </authorList>
    </citation>
    <scope>NUCLEOTIDE SEQUENCE</scope>
    <source>
        <strain evidence="3">9D6_DIV0238</strain>
    </source>
</reference>
<evidence type="ECO:0000313" key="2">
    <source>
        <dbReference type="EMBL" id="OUZ33333.1"/>
    </source>
</evidence>
<dbReference type="EMBL" id="NIBQ01000002">
    <property type="protein sequence ID" value="OUZ33333.1"/>
    <property type="molecule type" value="Genomic_DNA"/>
</dbReference>
<name>A0A200J7Y5_9ENTE</name>
<dbReference type="Proteomes" id="UP000196151">
    <property type="component" value="Chromosome"/>
</dbReference>
<evidence type="ECO:0000313" key="4">
    <source>
        <dbReference type="Proteomes" id="UP000196151"/>
    </source>
</evidence>
<reference evidence="2" key="1">
    <citation type="submission" date="2017-05" db="EMBL/GenBank/DDBJ databases">
        <title>The Genome Sequence of Enterococcus sp. 9D6_DIV0238.</title>
        <authorList>
            <consortium name="The Broad Institute Genomics Platform"/>
            <consortium name="The Broad Institute Genomic Center for Infectious Diseases"/>
            <person name="Earl A."/>
            <person name="Manson A."/>
            <person name="Schwartman J."/>
            <person name="Gilmore M."/>
            <person name="Abouelleil A."/>
            <person name="Cao P."/>
            <person name="Chapman S."/>
            <person name="Cusick C."/>
            <person name="Shea T."/>
            <person name="Young S."/>
            <person name="Neafsey D."/>
            <person name="Nusbaum C."/>
            <person name="Birren B."/>
        </authorList>
    </citation>
    <scope>NUCLEOTIDE SEQUENCE [LARGE SCALE GENOMIC DNA]</scope>
    <source>
        <strain evidence="2">9D6_DIV0238</strain>
    </source>
</reference>
<reference evidence="3" key="3">
    <citation type="submission" date="2024-03" db="EMBL/GenBank/DDBJ databases">
        <title>The Genome Sequence of Enterococcus sp. DIV0238c.</title>
        <authorList>
            <consortium name="The Broad Institute Genomics Platform"/>
            <consortium name="The Broad Institute Microbial Omics Core"/>
            <consortium name="The Broad Institute Genomic Center for Infectious Diseases"/>
            <person name="Earl A."/>
            <person name="Manson A."/>
            <person name="Gilmore M."/>
            <person name="Schwartman J."/>
            <person name="Shea T."/>
            <person name="Abouelleil A."/>
            <person name="Cao P."/>
            <person name="Chapman S."/>
            <person name="Cusick C."/>
            <person name="Young S."/>
            <person name="Neafsey D."/>
            <person name="Nusbaum C."/>
            <person name="Birren B."/>
        </authorList>
    </citation>
    <scope>NUCLEOTIDE SEQUENCE</scope>
    <source>
        <strain evidence="3">9D6_DIV0238</strain>
    </source>
</reference>
<keyword evidence="1" id="KW-0472">Membrane</keyword>
<proteinExistence type="predicted"/>
<evidence type="ECO:0008006" key="5">
    <source>
        <dbReference type="Google" id="ProtNLM"/>
    </source>
</evidence>
<keyword evidence="1" id="KW-0812">Transmembrane</keyword>
<keyword evidence="1" id="KW-1133">Transmembrane helix</keyword>
<accession>A0A200J7Y5</accession>
<dbReference type="OrthoDB" id="2243660at2"/>
<evidence type="ECO:0000313" key="3">
    <source>
        <dbReference type="EMBL" id="WYJ93535.1"/>
    </source>
</evidence>
<dbReference type="RefSeq" id="WP_087641129.1">
    <property type="nucleotide sequence ID" value="NZ_CP147246.1"/>
</dbReference>
<feature type="transmembrane region" description="Helical" evidence="1">
    <location>
        <begin position="34"/>
        <end position="52"/>
    </location>
</feature>
<protein>
    <recommendedName>
        <fullName evidence="5">DUF2568 domain-containing protein</fullName>
    </recommendedName>
</protein>
<sequence>MKPFQVMNAVFAFFLEVLSVFILGYWGFTFQAGKMVQVLLGLAAPILVCLIWSRWCAPGSDKRLEGAALFLLKSSIFILVTFSLANVTNLLAASIFAGLSTSHLVVSAYVKKSELTKDVVIY</sequence>
<organism evidence="2">
    <name type="scientific">Candidatus Enterococcus dunnyi</name>
    <dbReference type="NCBI Taxonomy" id="1834192"/>
    <lineage>
        <taxon>Bacteria</taxon>
        <taxon>Bacillati</taxon>
        <taxon>Bacillota</taxon>
        <taxon>Bacilli</taxon>
        <taxon>Lactobacillales</taxon>
        <taxon>Enterococcaceae</taxon>
        <taxon>Enterococcus</taxon>
    </lineage>
</organism>
<evidence type="ECO:0000256" key="1">
    <source>
        <dbReference type="SAM" id="Phobius"/>
    </source>
</evidence>
<dbReference type="Pfam" id="PF10823">
    <property type="entry name" value="DUF2568"/>
    <property type="match status" value="1"/>
</dbReference>
<keyword evidence="4" id="KW-1185">Reference proteome</keyword>
<dbReference type="AlphaFoldDB" id="A0A200J7Y5"/>
<feature type="transmembrane region" description="Helical" evidence="1">
    <location>
        <begin position="7"/>
        <end position="28"/>
    </location>
</feature>
<gene>
    <name evidence="3" type="ORF">A5889_001035</name>
    <name evidence="2" type="ORF">A5889_002044</name>
</gene>
<dbReference type="InterPro" id="IPR021214">
    <property type="entry name" value="DUF2568"/>
</dbReference>
<dbReference type="EMBL" id="CP147246">
    <property type="protein sequence ID" value="WYJ93535.1"/>
    <property type="molecule type" value="Genomic_DNA"/>
</dbReference>